<evidence type="ECO:0000313" key="6">
    <source>
        <dbReference type="EMBL" id="KAA1425174.1"/>
    </source>
</evidence>
<keyword evidence="2" id="KW-0238">DNA-binding</keyword>
<protein>
    <submittedName>
        <fullName evidence="6">Helix-turn-helix transcriptional regulator</fullName>
    </submittedName>
</protein>
<dbReference type="SUPFAM" id="SSF46785">
    <property type="entry name" value="Winged helix' DNA-binding domain"/>
    <property type="match status" value="2"/>
</dbReference>
<dbReference type="InterPro" id="IPR036390">
    <property type="entry name" value="WH_DNA-bd_sf"/>
</dbReference>
<evidence type="ECO:0000256" key="1">
    <source>
        <dbReference type="ARBA" id="ARBA00023015"/>
    </source>
</evidence>
<feature type="domain" description="HTH hxlR-type" evidence="5">
    <location>
        <begin position="178"/>
        <end position="276"/>
    </location>
</feature>
<dbReference type="OrthoDB" id="9792527at2"/>
<proteinExistence type="predicted"/>
<dbReference type="RefSeq" id="WP_149768348.1">
    <property type="nucleotide sequence ID" value="NZ_VDFQ02000001.1"/>
</dbReference>
<evidence type="ECO:0000259" key="5">
    <source>
        <dbReference type="PROSITE" id="PS51118"/>
    </source>
</evidence>
<dbReference type="AlphaFoldDB" id="A0A5Q6S447"/>
<evidence type="ECO:0000256" key="3">
    <source>
        <dbReference type="ARBA" id="ARBA00023163"/>
    </source>
</evidence>
<dbReference type="GO" id="GO:0003677">
    <property type="term" value="F:DNA binding"/>
    <property type="evidence" value="ECO:0007669"/>
    <property type="project" value="UniProtKB-KW"/>
</dbReference>
<dbReference type="Gene3D" id="1.10.10.10">
    <property type="entry name" value="Winged helix-like DNA-binding domain superfamily/Winged helix DNA-binding domain"/>
    <property type="match status" value="2"/>
</dbReference>
<dbReference type="PANTHER" id="PTHR33204:SF18">
    <property type="entry name" value="TRANSCRIPTIONAL REGULATORY PROTEIN"/>
    <property type="match status" value="1"/>
</dbReference>
<reference evidence="6 7" key="1">
    <citation type="submission" date="2019-09" db="EMBL/GenBank/DDBJ databases">
        <title>Mumia zhuanghuii sp. nov. isolated from the intestinal contents of plateau pika (Ochotona curzoniae) in the Qinghai-Tibet plateau of China.</title>
        <authorList>
            <person name="Tian Z."/>
        </authorList>
    </citation>
    <scope>NUCLEOTIDE SEQUENCE [LARGE SCALE GENOMIC DNA]</scope>
    <source>
        <strain evidence="7">350</strain>
    </source>
</reference>
<evidence type="ECO:0000256" key="4">
    <source>
        <dbReference type="SAM" id="MobiDB-lite"/>
    </source>
</evidence>
<feature type="domain" description="HTH hxlR-type" evidence="5">
    <location>
        <begin position="11"/>
        <end position="113"/>
    </location>
</feature>
<sequence>MDDPTTPTLLEPGATNAVGRMLGLLGDEWTLLVLQRALTGVTRYAQFRADLPISNSVLTARLQLLTDELLLERNVYQTNPLRAEYLVTARGRALWPVMLSIWEWERHWVAERADDLPVMHHDLCGHDFAPVLSCRACGKPASVREVGAEWGPSGSWKRSVPEGARRRRSESDSGRTQAGLFPETMTIFGNRWASALMGAAFRGVTRFSDFESALGAPPTLVADRLKAFCALGVLEATQNAKRPDWAEYHLTEKGRAFFPVVAASLQWADHWFKAPEGPALVLSHVPCGAEFVATFTCDQCQAPLTGHEISIIPAP</sequence>
<dbReference type="InterPro" id="IPR002577">
    <property type="entry name" value="HTH_HxlR"/>
</dbReference>
<dbReference type="Proteomes" id="UP000307768">
    <property type="component" value="Unassembled WGS sequence"/>
</dbReference>
<accession>A0A5Q6S447</accession>
<feature type="region of interest" description="Disordered" evidence="4">
    <location>
        <begin position="149"/>
        <end position="177"/>
    </location>
</feature>
<feature type="compositionally biased region" description="Basic and acidic residues" evidence="4">
    <location>
        <begin position="159"/>
        <end position="173"/>
    </location>
</feature>
<comment type="caution">
    <text evidence="6">The sequence shown here is derived from an EMBL/GenBank/DDBJ whole genome shotgun (WGS) entry which is preliminary data.</text>
</comment>
<evidence type="ECO:0000313" key="7">
    <source>
        <dbReference type="Proteomes" id="UP000307768"/>
    </source>
</evidence>
<gene>
    <name evidence="6" type="ORF">FE697_004680</name>
</gene>
<name>A0A5Q6S447_9ACTN</name>
<dbReference type="Pfam" id="PF01638">
    <property type="entry name" value="HxlR"/>
    <property type="match status" value="2"/>
</dbReference>
<keyword evidence="3" id="KW-0804">Transcription</keyword>
<dbReference type="EMBL" id="VDFQ02000001">
    <property type="protein sequence ID" value="KAA1425174.1"/>
    <property type="molecule type" value="Genomic_DNA"/>
</dbReference>
<keyword evidence="1" id="KW-0805">Transcription regulation</keyword>
<dbReference type="PANTHER" id="PTHR33204">
    <property type="entry name" value="TRANSCRIPTIONAL REGULATOR, MARR FAMILY"/>
    <property type="match status" value="1"/>
</dbReference>
<dbReference type="InterPro" id="IPR036388">
    <property type="entry name" value="WH-like_DNA-bd_sf"/>
</dbReference>
<evidence type="ECO:0000256" key="2">
    <source>
        <dbReference type="ARBA" id="ARBA00023125"/>
    </source>
</evidence>
<dbReference type="PROSITE" id="PS51118">
    <property type="entry name" value="HTH_HXLR"/>
    <property type="match status" value="2"/>
</dbReference>
<organism evidence="6 7">
    <name type="scientific">Mumia zhuanghuii</name>
    <dbReference type="NCBI Taxonomy" id="2585211"/>
    <lineage>
        <taxon>Bacteria</taxon>
        <taxon>Bacillati</taxon>
        <taxon>Actinomycetota</taxon>
        <taxon>Actinomycetes</taxon>
        <taxon>Propionibacteriales</taxon>
        <taxon>Nocardioidaceae</taxon>
        <taxon>Mumia</taxon>
    </lineage>
</organism>